<accession>A0A9D4K9A0</accession>
<reference evidence="2" key="2">
    <citation type="submission" date="2020-11" db="EMBL/GenBank/DDBJ databases">
        <authorList>
            <person name="McCartney M.A."/>
            <person name="Auch B."/>
            <person name="Kono T."/>
            <person name="Mallez S."/>
            <person name="Becker A."/>
            <person name="Gohl D.M."/>
            <person name="Silverstein K.A.T."/>
            <person name="Koren S."/>
            <person name="Bechman K.B."/>
            <person name="Herman A."/>
            <person name="Abrahante J.E."/>
            <person name="Garbe J."/>
        </authorList>
    </citation>
    <scope>NUCLEOTIDE SEQUENCE</scope>
    <source>
        <strain evidence="2">Duluth1</strain>
        <tissue evidence="2">Whole animal</tissue>
    </source>
</reference>
<dbReference type="EMBL" id="JAIWYP010000004">
    <property type="protein sequence ID" value="KAH3835523.1"/>
    <property type="molecule type" value="Genomic_DNA"/>
</dbReference>
<feature type="chain" id="PRO_5038942516" description="Secreted protein" evidence="1">
    <location>
        <begin position="24"/>
        <end position="78"/>
    </location>
</feature>
<evidence type="ECO:0008006" key="4">
    <source>
        <dbReference type="Google" id="ProtNLM"/>
    </source>
</evidence>
<comment type="caution">
    <text evidence="2">The sequence shown here is derived from an EMBL/GenBank/DDBJ whole genome shotgun (WGS) entry which is preliminary data.</text>
</comment>
<dbReference type="AlphaFoldDB" id="A0A9D4K9A0"/>
<reference evidence="2" key="1">
    <citation type="journal article" date="2019" name="bioRxiv">
        <title>The Genome of the Zebra Mussel, Dreissena polymorpha: A Resource for Invasive Species Research.</title>
        <authorList>
            <person name="McCartney M.A."/>
            <person name="Auch B."/>
            <person name="Kono T."/>
            <person name="Mallez S."/>
            <person name="Zhang Y."/>
            <person name="Obille A."/>
            <person name="Becker A."/>
            <person name="Abrahante J.E."/>
            <person name="Garbe J."/>
            <person name="Badalamenti J.P."/>
            <person name="Herman A."/>
            <person name="Mangelson H."/>
            <person name="Liachko I."/>
            <person name="Sullivan S."/>
            <person name="Sone E.D."/>
            <person name="Koren S."/>
            <person name="Silverstein K.A.T."/>
            <person name="Beckman K.B."/>
            <person name="Gohl D.M."/>
        </authorList>
    </citation>
    <scope>NUCLEOTIDE SEQUENCE</scope>
    <source>
        <strain evidence="2">Duluth1</strain>
        <tissue evidence="2">Whole animal</tissue>
    </source>
</reference>
<feature type="signal peptide" evidence="1">
    <location>
        <begin position="1"/>
        <end position="23"/>
    </location>
</feature>
<keyword evidence="3" id="KW-1185">Reference proteome</keyword>
<sequence>MRAGWLAGWLAGWRAGWRAGGRAEQACAVMWPNILYIVYRRGDVANDLGYFFLISKQNIRIYSFGSTGRKFPKHFIGC</sequence>
<proteinExistence type="predicted"/>
<organism evidence="2 3">
    <name type="scientific">Dreissena polymorpha</name>
    <name type="common">Zebra mussel</name>
    <name type="synonym">Mytilus polymorpha</name>
    <dbReference type="NCBI Taxonomy" id="45954"/>
    <lineage>
        <taxon>Eukaryota</taxon>
        <taxon>Metazoa</taxon>
        <taxon>Spiralia</taxon>
        <taxon>Lophotrochozoa</taxon>
        <taxon>Mollusca</taxon>
        <taxon>Bivalvia</taxon>
        <taxon>Autobranchia</taxon>
        <taxon>Heteroconchia</taxon>
        <taxon>Euheterodonta</taxon>
        <taxon>Imparidentia</taxon>
        <taxon>Neoheterodontei</taxon>
        <taxon>Myida</taxon>
        <taxon>Dreissenoidea</taxon>
        <taxon>Dreissenidae</taxon>
        <taxon>Dreissena</taxon>
    </lineage>
</organism>
<name>A0A9D4K9A0_DREPO</name>
<gene>
    <name evidence="2" type="ORF">DPMN_108876</name>
</gene>
<evidence type="ECO:0000313" key="2">
    <source>
        <dbReference type="EMBL" id="KAH3835523.1"/>
    </source>
</evidence>
<evidence type="ECO:0000256" key="1">
    <source>
        <dbReference type="SAM" id="SignalP"/>
    </source>
</evidence>
<keyword evidence="1" id="KW-0732">Signal</keyword>
<dbReference type="Proteomes" id="UP000828390">
    <property type="component" value="Unassembled WGS sequence"/>
</dbReference>
<evidence type="ECO:0000313" key="3">
    <source>
        <dbReference type="Proteomes" id="UP000828390"/>
    </source>
</evidence>
<protein>
    <recommendedName>
        <fullName evidence="4">Secreted protein</fullName>
    </recommendedName>
</protein>